<reference evidence="2 3" key="1">
    <citation type="submission" date="2019-09" db="EMBL/GenBank/DDBJ databases">
        <title>Bacillus ochoae sp. nov., Paenibacillus whitsoniae sp. nov., Paenibacillus spiritus sp. nov. Isolated from the Mars Exploration Rover during spacecraft assembly.</title>
        <authorList>
            <person name="Seuylemezian A."/>
            <person name="Vaishampayan P."/>
        </authorList>
    </citation>
    <scope>NUCLEOTIDE SEQUENCE [LARGE SCALE GENOMIC DNA]</scope>
    <source>
        <strain evidence="2 3">MER_111</strain>
    </source>
</reference>
<dbReference type="EMBL" id="VYKK01000022">
    <property type="protein sequence ID" value="KAA8999676.1"/>
    <property type="molecule type" value="Genomic_DNA"/>
</dbReference>
<sequence>MNNKLRSTEGQFLFNLDILINAKTNPLALQYLLELLNGSEYVTDFKINSNLQLGRTIDELLQNAKRNLSQGKAGAADAAAAEPAKPLTAAKTSAEATPSAEAKTAPAARPEAARGAAAAPRTGGEAHPFGPIYIQIREFIRKNQLIRIRANRYGKQLSIPCRVLNLDEATNTINVYHVDEKQVYTFKLNEIDEFM</sequence>
<proteinExistence type="predicted"/>
<dbReference type="RefSeq" id="WP_150459108.1">
    <property type="nucleotide sequence ID" value="NZ_VYKK01000022.1"/>
</dbReference>
<dbReference type="OrthoDB" id="2655795at2"/>
<evidence type="ECO:0000313" key="2">
    <source>
        <dbReference type="EMBL" id="KAA8999676.1"/>
    </source>
</evidence>
<evidence type="ECO:0000256" key="1">
    <source>
        <dbReference type="SAM" id="MobiDB-lite"/>
    </source>
</evidence>
<gene>
    <name evidence="2" type="ORF">F4V43_15205</name>
</gene>
<evidence type="ECO:0000313" key="3">
    <source>
        <dbReference type="Proteomes" id="UP000367750"/>
    </source>
</evidence>
<feature type="region of interest" description="Disordered" evidence="1">
    <location>
        <begin position="74"/>
        <end position="123"/>
    </location>
</feature>
<accession>A0A5J5G064</accession>
<dbReference type="AlphaFoldDB" id="A0A5J5G064"/>
<keyword evidence="3" id="KW-1185">Reference proteome</keyword>
<comment type="caution">
    <text evidence="2">The sequence shown here is derived from an EMBL/GenBank/DDBJ whole genome shotgun (WGS) entry which is preliminary data.</text>
</comment>
<name>A0A5J5G064_9BACL</name>
<dbReference type="Proteomes" id="UP000367750">
    <property type="component" value="Unassembled WGS sequence"/>
</dbReference>
<evidence type="ECO:0008006" key="4">
    <source>
        <dbReference type="Google" id="ProtNLM"/>
    </source>
</evidence>
<organism evidence="2 3">
    <name type="scientific">Paenibacillus spiritus</name>
    <dbReference type="NCBI Taxonomy" id="2496557"/>
    <lineage>
        <taxon>Bacteria</taxon>
        <taxon>Bacillati</taxon>
        <taxon>Bacillota</taxon>
        <taxon>Bacilli</taxon>
        <taxon>Bacillales</taxon>
        <taxon>Paenibacillaceae</taxon>
        <taxon>Paenibacillus</taxon>
    </lineage>
</organism>
<protein>
    <recommendedName>
        <fullName evidence="4">Spore coat protein</fullName>
    </recommendedName>
</protein>